<dbReference type="EMBL" id="JBHSMK010000002">
    <property type="protein sequence ID" value="MFC5435282.1"/>
    <property type="molecule type" value="Genomic_DNA"/>
</dbReference>
<dbReference type="Proteomes" id="UP001596013">
    <property type="component" value="Unassembled WGS sequence"/>
</dbReference>
<protein>
    <submittedName>
        <fullName evidence="2">Uncharacterized protein</fullName>
    </submittedName>
</protein>
<evidence type="ECO:0000256" key="1">
    <source>
        <dbReference type="SAM" id="MobiDB-lite"/>
    </source>
</evidence>
<gene>
    <name evidence="2" type="ORF">ACFPME_01855</name>
</gene>
<sequence length="46" mass="4926">MIDTAELKPRIELVLPMTEAISGHDWLEGGRKPSPGGKIVIDVTGP</sequence>
<dbReference type="RefSeq" id="WP_377301437.1">
    <property type="nucleotide sequence ID" value="NZ_JBHSMK010000002.1"/>
</dbReference>
<name>A0ABW0JHK7_9GAMM</name>
<evidence type="ECO:0000313" key="2">
    <source>
        <dbReference type="EMBL" id="MFC5435282.1"/>
    </source>
</evidence>
<evidence type="ECO:0000313" key="3">
    <source>
        <dbReference type="Proteomes" id="UP001596013"/>
    </source>
</evidence>
<keyword evidence="3" id="KW-1185">Reference proteome</keyword>
<comment type="caution">
    <text evidence="2">The sequence shown here is derived from an EMBL/GenBank/DDBJ whole genome shotgun (WGS) entry which is preliminary data.</text>
</comment>
<reference evidence="3" key="1">
    <citation type="journal article" date="2019" name="Int. J. Syst. Evol. Microbiol.">
        <title>The Global Catalogue of Microorganisms (GCM) 10K type strain sequencing project: providing services to taxonomists for standard genome sequencing and annotation.</title>
        <authorList>
            <consortium name="The Broad Institute Genomics Platform"/>
            <consortium name="The Broad Institute Genome Sequencing Center for Infectious Disease"/>
            <person name="Wu L."/>
            <person name="Ma J."/>
        </authorList>
    </citation>
    <scope>NUCLEOTIDE SEQUENCE [LARGE SCALE GENOMIC DNA]</scope>
    <source>
        <strain evidence="3">JCM 17130</strain>
    </source>
</reference>
<accession>A0ABW0JHK7</accession>
<organism evidence="2 3">
    <name type="scientific">Rhodanobacter umsongensis</name>
    <dbReference type="NCBI Taxonomy" id="633153"/>
    <lineage>
        <taxon>Bacteria</taxon>
        <taxon>Pseudomonadati</taxon>
        <taxon>Pseudomonadota</taxon>
        <taxon>Gammaproteobacteria</taxon>
        <taxon>Lysobacterales</taxon>
        <taxon>Rhodanobacteraceae</taxon>
        <taxon>Rhodanobacter</taxon>
    </lineage>
</organism>
<feature type="region of interest" description="Disordered" evidence="1">
    <location>
        <begin position="26"/>
        <end position="46"/>
    </location>
</feature>
<proteinExistence type="predicted"/>